<keyword evidence="4" id="KW-0732">Signal</keyword>
<dbReference type="InterPro" id="IPR029034">
    <property type="entry name" value="Cystine-knot_cytokine"/>
</dbReference>
<evidence type="ECO:0000256" key="1">
    <source>
        <dbReference type="ARBA" id="ARBA00004613"/>
    </source>
</evidence>
<dbReference type="AlphaFoldDB" id="A0A9N9MTM8"/>
<dbReference type="Gene3D" id="2.60.120.970">
    <property type="match status" value="1"/>
</dbReference>
<accession>A0A9N9MTM8</accession>
<dbReference type="InterPro" id="IPR001111">
    <property type="entry name" value="TGF-b_propeptide"/>
</dbReference>
<dbReference type="Proteomes" id="UP001152799">
    <property type="component" value="Chromosome 3"/>
</dbReference>
<dbReference type="Pfam" id="PF00019">
    <property type="entry name" value="TGF_beta"/>
    <property type="match status" value="1"/>
</dbReference>
<feature type="domain" description="TGF-beta family profile" evidence="9">
    <location>
        <begin position="200"/>
        <end position="325"/>
    </location>
</feature>
<reference evidence="10" key="1">
    <citation type="submission" date="2022-01" db="EMBL/GenBank/DDBJ databases">
        <authorList>
            <person name="King R."/>
        </authorList>
    </citation>
    <scope>NUCLEOTIDE SEQUENCE</scope>
</reference>
<organism evidence="10 11">
    <name type="scientific">Ceutorhynchus assimilis</name>
    <name type="common">cabbage seed weevil</name>
    <dbReference type="NCBI Taxonomy" id="467358"/>
    <lineage>
        <taxon>Eukaryota</taxon>
        <taxon>Metazoa</taxon>
        <taxon>Ecdysozoa</taxon>
        <taxon>Arthropoda</taxon>
        <taxon>Hexapoda</taxon>
        <taxon>Insecta</taxon>
        <taxon>Pterygota</taxon>
        <taxon>Neoptera</taxon>
        <taxon>Endopterygota</taxon>
        <taxon>Coleoptera</taxon>
        <taxon>Polyphaga</taxon>
        <taxon>Cucujiformia</taxon>
        <taxon>Curculionidae</taxon>
        <taxon>Ceutorhynchinae</taxon>
        <taxon>Ceutorhynchus</taxon>
    </lineage>
</organism>
<evidence type="ECO:0000256" key="8">
    <source>
        <dbReference type="RuleBase" id="RU000354"/>
    </source>
</evidence>
<dbReference type="PROSITE" id="PS00250">
    <property type="entry name" value="TGF_BETA_1"/>
    <property type="match status" value="1"/>
</dbReference>
<keyword evidence="6" id="KW-1015">Disulfide bond</keyword>
<keyword evidence="11" id="KW-1185">Reference proteome</keyword>
<evidence type="ECO:0000259" key="9">
    <source>
        <dbReference type="PROSITE" id="PS51362"/>
    </source>
</evidence>
<gene>
    <name evidence="10" type="ORF">CEUTPL_LOCUS7431</name>
</gene>
<dbReference type="Gene3D" id="2.10.90.10">
    <property type="entry name" value="Cystine-knot cytokines"/>
    <property type="match status" value="1"/>
</dbReference>
<dbReference type="PRINTS" id="PR00669">
    <property type="entry name" value="INHIBINA"/>
</dbReference>
<dbReference type="InterPro" id="IPR001839">
    <property type="entry name" value="TGF-b_C"/>
</dbReference>
<dbReference type="OrthoDB" id="5949851at2759"/>
<evidence type="ECO:0000256" key="2">
    <source>
        <dbReference type="ARBA" id="ARBA00006656"/>
    </source>
</evidence>
<dbReference type="Pfam" id="PF00688">
    <property type="entry name" value="TGFb_propeptide"/>
    <property type="match status" value="1"/>
</dbReference>
<keyword evidence="3" id="KW-0964">Secreted</keyword>
<dbReference type="PANTHER" id="PTHR11848">
    <property type="entry name" value="TGF-BETA FAMILY"/>
    <property type="match status" value="1"/>
</dbReference>
<name>A0A9N9MTM8_9CUCU</name>
<evidence type="ECO:0000256" key="6">
    <source>
        <dbReference type="ARBA" id="ARBA00023157"/>
    </source>
</evidence>
<dbReference type="PANTHER" id="PTHR11848:SF310">
    <property type="entry name" value="PROTEIN 60A-RELATED"/>
    <property type="match status" value="1"/>
</dbReference>
<keyword evidence="7" id="KW-0325">Glycoprotein</keyword>
<evidence type="ECO:0000256" key="4">
    <source>
        <dbReference type="ARBA" id="ARBA00022729"/>
    </source>
</evidence>
<proteinExistence type="inferred from homology"/>
<evidence type="ECO:0000313" key="10">
    <source>
        <dbReference type="EMBL" id="CAG9766859.1"/>
    </source>
</evidence>
<comment type="subcellular location">
    <subcellularLocation>
        <location evidence="1">Secreted</location>
    </subcellularLocation>
</comment>
<evidence type="ECO:0000256" key="7">
    <source>
        <dbReference type="ARBA" id="ARBA00023180"/>
    </source>
</evidence>
<dbReference type="InterPro" id="IPR015615">
    <property type="entry name" value="TGF-beta-rel"/>
</dbReference>
<protein>
    <recommendedName>
        <fullName evidence="9">TGF-beta family profile domain-containing protein</fullName>
    </recommendedName>
</protein>
<dbReference type="EMBL" id="OU892279">
    <property type="protein sequence ID" value="CAG9766859.1"/>
    <property type="molecule type" value="Genomic_DNA"/>
</dbReference>
<dbReference type="FunFam" id="2.10.90.10:FF:000001">
    <property type="entry name" value="Bone morphogenetic protein 4"/>
    <property type="match status" value="1"/>
</dbReference>
<evidence type="ECO:0000256" key="3">
    <source>
        <dbReference type="ARBA" id="ARBA00022525"/>
    </source>
</evidence>
<evidence type="ECO:0000313" key="11">
    <source>
        <dbReference type="Proteomes" id="UP001152799"/>
    </source>
</evidence>
<comment type="similarity">
    <text evidence="2 8">Belongs to the TGF-beta family.</text>
</comment>
<dbReference type="PROSITE" id="PS51362">
    <property type="entry name" value="TGF_BETA_2"/>
    <property type="match status" value="1"/>
</dbReference>
<dbReference type="SMART" id="SM00204">
    <property type="entry name" value="TGFB"/>
    <property type="match status" value="1"/>
</dbReference>
<dbReference type="GO" id="GO:0008083">
    <property type="term" value="F:growth factor activity"/>
    <property type="evidence" value="ECO:0007669"/>
    <property type="project" value="UniProtKB-KW"/>
</dbReference>
<evidence type="ECO:0000256" key="5">
    <source>
        <dbReference type="ARBA" id="ARBA00023030"/>
    </source>
</evidence>
<dbReference type="GO" id="GO:0005125">
    <property type="term" value="F:cytokine activity"/>
    <property type="evidence" value="ECO:0007669"/>
    <property type="project" value="TreeGrafter"/>
</dbReference>
<dbReference type="InterPro" id="IPR017948">
    <property type="entry name" value="TGFb_CS"/>
</dbReference>
<dbReference type="SUPFAM" id="SSF57501">
    <property type="entry name" value="Cystine-knot cytokines"/>
    <property type="match status" value="1"/>
</dbReference>
<keyword evidence="5 8" id="KW-0339">Growth factor</keyword>
<dbReference type="CDD" id="cd13761">
    <property type="entry name" value="TGF_beta_BMP5_like"/>
    <property type="match status" value="1"/>
</dbReference>
<sequence>MLDLYAALNEEDNQTSNRVRRQTFASLHRLRQDEIVKGRISDVILSMTCVNRKSDGVGQRQKLAFSMESVPKSARLVGAELKFYQDGKLARKLPFNIYKISVFKLLQLTPKLIKMKKVGEKLTSTDYTGWLSMDISYLFQTWLEYPQELQEIYISAQPFTITDEKEIHPATIGITFQNELLENEPFIVAFSQANNRVVSRLTRNANSLQSKRPDLPDILSNNDKCEMYTLKISFNDLGWSDWVIAPAGYTTAFCQGPCNFPMKMPLKVTHHAIVQSLMHLKNPKKIPQPKCSPMETSHLSVLFKQKENTILKKYKNMIIRSCGCQ</sequence>
<dbReference type="GO" id="GO:0005615">
    <property type="term" value="C:extracellular space"/>
    <property type="evidence" value="ECO:0007669"/>
    <property type="project" value="TreeGrafter"/>
</dbReference>